<feature type="coiled-coil region" evidence="1">
    <location>
        <begin position="383"/>
        <end position="410"/>
    </location>
</feature>
<feature type="coiled-coil region" evidence="1">
    <location>
        <begin position="852"/>
        <end position="889"/>
    </location>
</feature>
<evidence type="ECO:0000256" key="3">
    <source>
        <dbReference type="SAM" id="SignalP"/>
    </source>
</evidence>
<comment type="caution">
    <text evidence="4">The sequence shown here is derived from an EMBL/GenBank/DDBJ whole genome shotgun (WGS) entry which is preliminary data.</text>
</comment>
<dbReference type="EMBL" id="LCAH01000002">
    <property type="protein sequence ID" value="KKR87575.1"/>
    <property type="molecule type" value="Genomic_DNA"/>
</dbReference>
<feature type="chain" id="PRO_5002535131" evidence="3">
    <location>
        <begin position="23"/>
        <end position="973"/>
    </location>
</feature>
<accession>A0A0G0WT02</accession>
<keyword evidence="1" id="KW-0175">Coiled coil</keyword>
<evidence type="ECO:0000313" key="5">
    <source>
        <dbReference type="Proteomes" id="UP000034616"/>
    </source>
</evidence>
<evidence type="ECO:0000256" key="2">
    <source>
        <dbReference type="SAM" id="MobiDB-lite"/>
    </source>
</evidence>
<feature type="signal peptide" evidence="3">
    <location>
        <begin position="1"/>
        <end position="22"/>
    </location>
</feature>
<organism evidence="4 5">
    <name type="scientific">Candidatus Uhrbacteria bacterium GW2011_GWC2_41_11</name>
    <dbReference type="NCBI Taxonomy" id="1618985"/>
    <lineage>
        <taxon>Bacteria</taxon>
        <taxon>Candidatus Uhriibacteriota</taxon>
    </lineage>
</organism>
<dbReference type="AlphaFoldDB" id="A0A0G0WT02"/>
<proteinExistence type="predicted"/>
<protein>
    <submittedName>
        <fullName evidence="4">Micrococcal nuclease-like protein nuclease</fullName>
    </submittedName>
</protein>
<evidence type="ECO:0000313" key="4">
    <source>
        <dbReference type="EMBL" id="KKR87575.1"/>
    </source>
</evidence>
<feature type="region of interest" description="Disordered" evidence="2">
    <location>
        <begin position="908"/>
        <end position="973"/>
    </location>
</feature>
<evidence type="ECO:0000256" key="1">
    <source>
        <dbReference type="SAM" id="Coils"/>
    </source>
</evidence>
<sequence>MKGKILFLFLAGMLCIVQSAQGQLDISFEKGKHVYFHPEGWTPPGSGYEEIEQATAKGYHPFYAIFLQNLPGEGNASDRIKQYIADLELAWAKHGFDSARSSVMLVVWNDACEKPKSQRPDGTICKYELDSGVKWRGEPAHFLPARDHETYTKHFVEAVRYTPPNPAVGVLETLTSLDIYLRETTDPTIIAARQKAAEQEREQLRIAHIRSNFDYQIAFLGELLNEDKTLLPTDLSGYRNTLAQAKEIRARNDLKEMDDMADSMTASTDQLSTLVVSKKTEVKKRNYHIEKMTSLLQENTTFLPSDISRYQKMLGNAKDTRSHGIVEDMDDASRSLTDGEEELFLFVHKQKEEAAALKRMETTASIVFLLFSLFAFFGLGFRHRNFKRMRQTFEKEVEERERKIRNASGQYLRFHEERDEISALMKSASGREKELLDSTTAEVDAIYVALRALETHLAKCKTKAIRSSFWNLTYLREALADLETEFEFDTGEINKDELFGQETKIVKVNPVGFEQDLTKRFRETQEDWNLLKQALAVKSELAEQAFPHRKLDELFAICDTQSIPHQWLSKHPLAGDRASDERVYEKLNTLRLRDAVTYVEHLQTLRTEEMEMEAGIHQIVAALQEVQTSRIEIPELQTVIEDPNDDPAVTFRRATQEEEELQSRLAAADTVAEIEVLARRISERYRTCAKQIDLIRRAIDHAEKSIADARTIYERTGDIRSKAQIRETETVRVHTGCRAAESIADGDKSLESGTVSLSEAEQRLRENKHLSARRSADKALDQFKAAEDSFAKAIRHCDTLDAKKVEYERKMVSIETDRETCEQQIRGYGTDTTLNVYRKPVINGPADYNILLDEIERIKNGWRSELRRAREVYEERERQRREHEEMERHRLYEEEQRRRRIEEEAEWNRQTFSSSWNSSTSSPSSSSWSHSGNDSGSGYSSGGSDHSSDSSSSSGGSSTDSGSSGYSSGGGDF</sequence>
<keyword evidence="3" id="KW-0732">Signal</keyword>
<name>A0A0G0WT02_9BACT</name>
<dbReference type="Proteomes" id="UP000034616">
    <property type="component" value="Unassembled WGS sequence"/>
</dbReference>
<feature type="compositionally biased region" description="Low complexity" evidence="2">
    <location>
        <begin position="913"/>
        <end position="966"/>
    </location>
</feature>
<gene>
    <name evidence="4" type="ORF">UU35_C0002G0076</name>
</gene>
<reference evidence="4 5" key="1">
    <citation type="journal article" date="2015" name="Nature">
        <title>rRNA introns, odd ribosomes, and small enigmatic genomes across a large radiation of phyla.</title>
        <authorList>
            <person name="Brown C.T."/>
            <person name="Hug L.A."/>
            <person name="Thomas B.C."/>
            <person name="Sharon I."/>
            <person name="Castelle C.J."/>
            <person name="Singh A."/>
            <person name="Wilkins M.J."/>
            <person name="Williams K.H."/>
            <person name="Banfield J.F."/>
        </authorList>
    </citation>
    <scope>NUCLEOTIDE SEQUENCE [LARGE SCALE GENOMIC DNA]</scope>
</reference>